<evidence type="ECO:0000259" key="1">
    <source>
        <dbReference type="Pfam" id="PF18896"/>
    </source>
</evidence>
<organism evidence="2">
    <name type="scientific">marine metagenome</name>
    <dbReference type="NCBI Taxonomy" id="408172"/>
    <lineage>
        <taxon>unclassified sequences</taxon>
        <taxon>metagenomes</taxon>
        <taxon>ecological metagenomes</taxon>
    </lineage>
</organism>
<dbReference type="SUPFAM" id="SSF53955">
    <property type="entry name" value="Lysozyme-like"/>
    <property type="match status" value="1"/>
</dbReference>
<accession>A0A382XMB0</accession>
<dbReference type="InterPro" id="IPR043992">
    <property type="entry name" value="SLT_3"/>
</dbReference>
<dbReference type="Gene3D" id="1.10.530.10">
    <property type="match status" value="1"/>
</dbReference>
<sequence length="152" mass="17048">MEELYEISLEMWPDPMLAAQMAATAMAESGGDPNAIGDAGEYGLWQIHPMHWQQSHSDFVGNDEHNNSLWDLGIITGGDARILFDPRVNARAADVVARHLDRYTDHWDEGDLDLDVFYGRRDNPDFSIFLEQAEALIDTEGIPPPIKHATTN</sequence>
<dbReference type="EMBL" id="UINC01168958">
    <property type="protein sequence ID" value="SVD72266.1"/>
    <property type="molecule type" value="Genomic_DNA"/>
</dbReference>
<feature type="non-terminal residue" evidence="2">
    <location>
        <position position="152"/>
    </location>
</feature>
<dbReference type="Pfam" id="PF18896">
    <property type="entry name" value="SLT_3"/>
    <property type="match status" value="1"/>
</dbReference>
<evidence type="ECO:0000313" key="2">
    <source>
        <dbReference type="EMBL" id="SVD72266.1"/>
    </source>
</evidence>
<protein>
    <recommendedName>
        <fullName evidence="1">Transglycosylase SLT domain-containing protein</fullName>
    </recommendedName>
</protein>
<reference evidence="2" key="1">
    <citation type="submission" date="2018-05" db="EMBL/GenBank/DDBJ databases">
        <authorList>
            <person name="Lanie J.A."/>
            <person name="Ng W.-L."/>
            <person name="Kazmierczak K.M."/>
            <person name="Andrzejewski T.M."/>
            <person name="Davidsen T.M."/>
            <person name="Wayne K.J."/>
            <person name="Tettelin H."/>
            <person name="Glass J.I."/>
            <person name="Rusch D."/>
            <person name="Podicherti R."/>
            <person name="Tsui H.-C.T."/>
            <person name="Winkler M.E."/>
        </authorList>
    </citation>
    <scope>NUCLEOTIDE SEQUENCE</scope>
</reference>
<name>A0A382XMB0_9ZZZZ</name>
<dbReference type="AlphaFoldDB" id="A0A382XMB0"/>
<gene>
    <name evidence="2" type="ORF">METZ01_LOCUS425120</name>
</gene>
<dbReference type="InterPro" id="IPR023346">
    <property type="entry name" value="Lysozyme-like_dom_sf"/>
</dbReference>
<feature type="domain" description="Transglycosylase SLT" evidence="1">
    <location>
        <begin position="19"/>
        <end position="98"/>
    </location>
</feature>
<proteinExistence type="predicted"/>